<dbReference type="EMBL" id="GBXM01074340">
    <property type="protein sequence ID" value="JAH34237.1"/>
    <property type="molecule type" value="Transcribed_RNA"/>
</dbReference>
<proteinExistence type="predicted"/>
<reference evidence="1" key="2">
    <citation type="journal article" date="2015" name="Fish Shellfish Immunol.">
        <title>Early steps in the European eel (Anguilla anguilla)-Vibrio vulnificus interaction in the gills: Role of the RtxA13 toxin.</title>
        <authorList>
            <person name="Callol A."/>
            <person name="Pajuelo D."/>
            <person name="Ebbesson L."/>
            <person name="Teles M."/>
            <person name="MacKenzie S."/>
            <person name="Amaro C."/>
        </authorList>
    </citation>
    <scope>NUCLEOTIDE SEQUENCE</scope>
</reference>
<protein>
    <submittedName>
        <fullName evidence="1">Uncharacterized protein</fullName>
    </submittedName>
</protein>
<evidence type="ECO:0000313" key="1">
    <source>
        <dbReference type="EMBL" id="JAH34237.1"/>
    </source>
</evidence>
<reference evidence="1" key="1">
    <citation type="submission" date="2014-11" db="EMBL/GenBank/DDBJ databases">
        <authorList>
            <person name="Amaro Gonzalez C."/>
        </authorList>
    </citation>
    <scope>NUCLEOTIDE SEQUENCE</scope>
</reference>
<sequence length="23" mass="2671">MPPKTKCQLEIVNRKCDNGIKRV</sequence>
<name>A0A0E9RZC8_ANGAN</name>
<dbReference type="AlphaFoldDB" id="A0A0E9RZC8"/>
<organism evidence="1">
    <name type="scientific">Anguilla anguilla</name>
    <name type="common">European freshwater eel</name>
    <name type="synonym">Muraena anguilla</name>
    <dbReference type="NCBI Taxonomy" id="7936"/>
    <lineage>
        <taxon>Eukaryota</taxon>
        <taxon>Metazoa</taxon>
        <taxon>Chordata</taxon>
        <taxon>Craniata</taxon>
        <taxon>Vertebrata</taxon>
        <taxon>Euteleostomi</taxon>
        <taxon>Actinopterygii</taxon>
        <taxon>Neopterygii</taxon>
        <taxon>Teleostei</taxon>
        <taxon>Anguilliformes</taxon>
        <taxon>Anguillidae</taxon>
        <taxon>Anguilla</taxon>
    </lineage>
</organism>
<accession>A0A0E9RZC8</accession>